<dbReference type="GO" id="GO:0003677">
    <property type="term" value="F:DNA binding"/>
    <property type="evidence" value="ECO:0007669"/>
    <property type="project" value="TreeGrafter"/>
</dbReference>
<dbReference type="GO" id="GO:0003904">
    <property type="term" value="F:deoxyribodipyrimidine photo-lyase activity"/>
    <property type="evidence" value="ECO:0007669"/>
    <property type="project" value="TreeGrafter"/>
</dbReference>
<reference evidence="5 6" key="1">
    <citation type="submission" date="2016-10" db="EMBL/GenBank/DDBJ databases">
        <authorList>
            <person name="de Groot N.N."/>
        </authorList>
    </citation>
    <scope>NUCLEOTIDE SEQUENCE [LARGE SCALE GENOMIC DNA]</scope>
    <source>
        <strain evidence="5 6">CGMCC 1.8894</strain>
    </source>
</reference>
<protein>
    <submittedName>
        <fullName evidence="5">Deoxyribodipyrimidine photo-lyase</fullName>
    </submittedName>
</protein>
<feature type="domain" description="Cryptochrome/DNA photolyase FAD-binding" evidence="4">
    <location>
        <begin position="75"/>
        <end position="203"/>
    </location>
</feature>
<dbReference type="InterPro" id="IPR036134">
    <property type="entry name" value="Crypto/Photolyase_FAD-like_sf"/>
</dbReference>
<evidence type="ECO:0000259" key="4">
    <source>
        <dbReference type="Pfam" id="PF03441"/>
    </source>
</evidence>
<feature type="binding site" evidence="3">
    <location>
        <position position="75"/>
    </location>
    <ligand>
        <name>FAD</name>
        <dbReference type="ChEBI" id="CHEBI:57692"/>
    </ligand>
</feature>
<evidence type="ECO:0000256" key="1">
    <source>
        <dbReference type="ARBA" id="ARBA00022630"/>
    </source>
</evidence>
<dbReference type="SUPFAM" id="SSF48173">
    <property type="entry name" value="Cryptochrome/photolyase FAD-binding domain"/>
    <property type="match status" value="1"/>
</dbReference>
<dbReference type="InterPro" id="IPR005101">
    <property type="entry name" value="Cryptochr/Photolyase_FAD-bd"/>
</dbReference>
<keyword evidence="6" id="KW-1185">Reference proteome</keyword>
<feature type="binding site" evidence="3">
    <location>
        <position position="26"/>
    </location>
    <ligand>
        <name>FAD</name>
        <dbReference type="ChEBI" id="CHEBI:57692"/>
    </ligand>
</feature>
<evidence type="ECO:0000313" key="5">
    <source>
        <dbReference type="EMBL" id="SDW73543.1"/>
    </source>
</evidence>
<dbReference type="AlphaFoldDB" id="A0A1H2VZ02"/>
<dbReference type="PANTHER" id="PTHR11455:SF9">
    <property type="entry name" value="CRYPTOCHROME CIRCADIAN CLOCK 5 ISOFORM X1"/>
    <property type="match status" value="1"/>
</dbReference>
<dbReference type="Gene3D" id="1.10.579.10">
    <property type="entry name" value="DNA Cyclobutane Dipyrimidine Photolyase, subunit A, domain 3"/>
    <property type="match status" value="1"/>
</dbReference>
<dbReference type="RefSeq" id="WP_092886686.1">
    <property type="nucleotide sequence ID" value="NZ_CP061498.1"/>
</dbReference>
<evidence type="ECO:0000313" key="6">
    <source>
        <dbReference type="Proteomes" id="UP000198539"/>
    </source>
</evidence>
<sequence length="424" mass="46403">MLSEPATRAQAEALLHAFAPRMGQNYATRRNYDFGPGAHRNVSGLSPFVRRRLVTERDLVATALAAHGPHAAEKFVQEVIWRGYFKGWLERRPGIWASYCAGRDNDLALMDTDRRLRRDVAAAISGTTGLACFDAWAQELTTTGYLHNHARMWFASIWIFTLGLPWRLGADFFLRHLLDGDPASNTLGWRWVAGLHTRGKAYAAQAHNIAQFTDGRFTPRDTDLAADVEGLERTEPDGLPSVTPLRTPIPPQPGVPSLLLITEEDCRPEDFDLTTIDIRAVATLAASTLRSPLPVPGRVAGFEGAALADAATRTGHAAMPLHAGLPRDLASFAARAGARQIVTPFIPQGPLHDWLQQAAPDLDAQGIRLCEWQRDWDRAIWPHATAGFFKVKKQIPAILRAVGLEDAGTGAIPPGASDLPPKRP</sequence>
<evidence type="ECO:0000256" key="3">
    <source>
        <dbReference type="PIRSR" id="PIRSR602081-1"/>
    </source>
</evidence>
<proteinExistence type="predicted"/>
<dbReference type="PANTHER" id="PTHR11455">
    <property type="entry name" value="CRYPTOCHROME"/>
    <property type="match status" value="1"/>
</dbReference>
<evidence type="ECO:0000256" key="2">
    <source>
        <dbReference type="ARBA" id="ARBA00022827"/>
    </source>
</evidence>
<dbReference type="EMBL" id="FNOM01000003">
    <property type="protein sequence ID" value="SDW73543.1"/>
    <property type="molecule type" value="Genomic_DNA"/>
</dbReference>
<dbReference type="OrthoDB" id="9772484at2"/>
<dbReference type="InterPro" id="IPR002081">
    <property type="entry name" value="Cryptochrome/DNA_photolyase_1"/>
</dbReference>
<feature type="binding site" evidence="3">
    <location>
        <begin position="78"/>
        <end position="85"/>
    </location>
    <ligand>
        <name>FAD</name>
        <dbReference type="ChEBI" id="CHEBI:57692"/>
    </ligand>
</feature>
<keyword evidence="1 3" id="KW-0285">Flavoprotein</keyword>
<organism evidence="5 6">
    <name type="scientific">Roseicitreum antarcticum</name>
    <dbReference type="NCBI Taxonomy" id="564137"/>
    <lineage>
        <taxon>Bacteria</taxon>
        <taxon>Pseudomonadati</taxon>
        <taxon>Pseudomonadota</taxon>
        <taxon>Alphaproteobacteria</taxon>
        <taxon>Rhodobacterales</taxon>
        <taxon>Paracoccaceae</taxon>
        <taxon>Roseicitreum</taxon>
    </lineage>
</organism>
<dbReference type="GO" id="GO:0071949">
    <property type="term" value="F:FAD binding"/>
    <property type="evidence" value="ECO:0007669"/>
    <property type="project" value="TreeGrafter"/>
</dbReference>
<dbReference type="Gene3D" id="1.25.40.80">
    <property type="match status" value="1"/>
</dbReference>
<keyword evidence="2 3" id="KW-0274">FAD</keyword>
<dbReference type="STRING" id="564137.SAMN04488238_103217"/>
<name>A0A1H2VZ02_9RHOB</name>
<gene>
    <name evidence="5" type="ORF">SAMN04488238_103217</name>
</gene>
<comment type="cofactor">
    <cofactor evidence="3">
        <name>FAD</name>
        <dbReference type="ChEBI" id="CHEBI:57692"/>
    </cofactor>
    <text evidence="3">Binds 1 FAD per subunit.</text>
</comment>
<keyword evidence="5" id="KW-0456">Lyase</keyword>
<feature type="binding site" evidence="3">
    <location>
        <begin position="179"/>
        <end position="181"/>
    </location>
    <ligand>
        <name>FAD</name>
        <dbReference type="ChEBI" id="CHEBI:57692"/>
    </ligand>
</feature>
<dbReference type="Proteomes" id="UP000198539">
    <property type="component" value="Unassembled WGS sequence"/>
</dbReference>
<dbReference type="Pfam" id="PF03441">
    <property type="entry name" value="FAD_binding_7"/>
    <property type="match status" value="1"/>
</dbReference>
<accession>A0A1H2VZ02</accession>